<dbReference type="EMBL" id="CACTIH010009365">
    <property type="protein sequence ID" value="CAA3030339.1"/>
    <property type="molecule type" value="Genomic_DNA"/>
</dbReference>
<dbReference type="OrthoDB" id="10261556at2759"/>
<dbReference type="Gramene" id="OE9A084910T1">
    <property type="protein sequence ID" value="OE9A084910C1"/>
    <property type="gene ID" value="OE9A084910"/>
</dbReference>
<gene>
    <name evidence="1" type="ORF">OLEA9_A084910</name>
</gene>
<reference evidence="1 2" key="1">
    <citation type="submission" date="2019-12" db="EMBL/GenBank/DDBJ databases">
        <authorList>
            <person name="Alioto T."/>
            <person name="Alioto T."/>
            <person name="Gomez Garrido J."/>
        </authorList>
    </citation>
    <scope>NUCLEOTIDE SEQUENCE [LARGE SCALE GENOMIC DNA]</scope>
</reference>
<comment type="caution">
    <text evidence="1">The sequence shown here is derived from an EMBL/GenBank/DDBJ whole genome shotgun (WGS) entry which is preliminary data.</text>
</comment>
<evidence type="ECO:0000313" key="2">
    <source>
        <dbReference type="Proteomes" id="UP000594638"/>
    </source>
</evidence>
<name>A0A8S0V9S2_OLEEU</name>
<keyword evidence="2" id="KW-1185">Reference proteome</keyword>
<sequence length="111" mass="12693">MGSKEEFLEELLDVEMKLQDVQGQIKSLLDHQEELYERQSELKALLEHFESSRSCGEDETSVSMKKWSGTFEWDSRADDIRFNVFGISSYRVNQRESTTDHVGGTGDPPCG</sequence>
<protein>
    <submittedName>
        <fullName evidence="1">Mediator of RNA polymerase II transcription subunit 34 isoform X1</fullName>
    </submittedName>
</protein>
<dbReference type="Proteomes" id="UP000594638">
    <property type="component" value="Unassembled WGS sequence"/>
</dbReference>
<dbReference type="AlphaFoldDB" id="A0A8S0V9S2"/>
<organism evidence="1 2">
    <name type="scientific">Olea europaea subsp. europaea</name>
    <dbReference type="NCBI Taxonomy" id="158383"/>
    <lineage>
        <taxon>Eukaryota</taxon>
        <taxon>Viridiplantae</taxon>
        <taxon>Streptophyta</taxon>
        <taxon>Embryophyta</taxon>
        <taxon>Tracheophyta</taxon>
        <taxon>Spermatophyta</taxon>
        <taxon>Magnoliopsida</taxon>
        <taxon>eudicotyledons</taxon>
        <taxon>Gunneridae</taxon>
        <taxon>Pentapetalae</taxon>
        <taxon>asterids</taxon>
        <taxon>lamiids</taxon>
        <taxon>Lamiales</taxon>
        <taxon>Oleaceae</taxon>
        <taxon>Oleeae</taxon>
        <taxon>Olea</taxon>
    </lineage>
</organism>
<proteinExistence type="predicted"/>
<accession>A0A8S0V9S2</accession>
<evidence type="ECO:0000313" key="1">
    <source>
        <dbReference type="EMBL" id="CAA3030339.1"/>
    </source>
</evidence>